<proteinExistence type="predicted"/>
<organism evidence="2 3">
    <name type="scientific">Paenalkalicoccus suaedae</name>
    <dbReference type="NCBI Taxonomy" id="2592382"/>
    <lineage>
        <taxon>Bacteria</taxon>
        <taxon>Bacillati</taxon>
        <taxon>Bacillota</taxon>
        <taxon>Bacilli</taxon>
        <taxon>Bacillales</taxon>
        <taxon>Bacillaceae</taxon>
        <taxon>Paenalkalicoccus</taxon>
    </lineage>
</organism>
<dbReference type="AlphaFoldDB" id="A0A859FEN7"/>
<gene>
    <name evidence="2" type="ORF">FLK61_34650</name>
</gene>
<evidence type="ECO:0000259" key="1">
    <source>
        <dbReference type="Pfam" id="PF07872"/>
    </source>
</evidence>
<feature type="domain" description="DUF1659" evidence="1">
    <location>
        <begin position="3"/>
        <end position="70"/>
    </location>
</feature>
<evidence type="ECO:0000313" key="3">
    <source>
        <dbReference type="Proteomes" id="UP000318138"/>
    </source>
</evidence>
<evidence type="ECO:0000313" key="2">
    <source>
        <dbReference type="EMBL" id="QKS71813.1"/>
    </source>
</evidence>
<accession>A0A859FEN7</accession>
<reference evidence="3" key="1">
    <citation type="submission" date="2019-07" db="EMBL/GenBank/DDBJ databases">
        <title>Bacillus alkalisoli sp. nov. isolated from saline soil.</title>
        <authorList>
            <person name="Sun J.-Q."/>
            <person name="Xu L."/>
        </authorList>
    </citation>
    <scope>NUCLEOTIDE SEQUENCE [LARGE SCALE GENOMIC DNA]</scope>
    <source>
        <strain evidence="3">M4U3P1</strain>
    </source>
</reference>
<dbReference type="KEGG" id="psua:FLK61_34650"/>
<dbReference type="InterPro" id="IPR012454">
    <property type="entry name" value="DUF1659"/>
</dbReference>
<protein>
    <submittedName>
        <fullName evidence="2">DUF1659 domain-containing protein</fullName>
    </submittedName>
</protein>
<keyword evidence="3" id="KW-1185">Reference proteome</keyword>
<dbReference type="Pfam" id="PF07872">
    <property type="entry name" value="DUF1659"/>
    <property type="match status" value="1"/>
</dbReference>
<dbReference type="RefSeq" id="WP_176009799.1">
    <property type="nucleotide sequence ID" value="NZ_CP041372.2"/>
</dbReference>
<sequence length="71" mass="8042">MNTLLTETRLNLTFFKGLDEDNKEVFATRQIRNLREDASSEALHAVATAMASLTQDQLVKIERANTYEILA</sequence>
<dbReference type="Proteomes" id="UP000318138">
    <property type="component" value="Chromosome"/>
</dbReference>
<dbReference type="EMBL" id="CP041372">
    <property type="protein sequence ID" value="QKS71813.1"/>
    <property type="molecule type" value="Genomic_DNA"/>
</dbReference>
<name>A0A859FEN7_9BACI</name>